<evidence type="ECO:0000313" key="1">
    <source>
        <dbReference type="EMBL" id="KAH3852360.1"/>
    </source>
</evidence>
<comment type="caution">
    <text evidence="1">The sequence shown here is derived from an EMBL/GenBank/DDBJ whole genome shotgun (WGS) entry which is preliminary data.</text>
</comment>
<proteinExistence type="predicted"/>
<evidence type="ECO:0000313" key="2">
    <source>
        <dbReference type="Proteomes" id="UP000828390"/>
    </source>
</evidence>
<reference evidence="1" key="1">
    <citation type="journal article" date="2019" name="bioRxiv">
        <title>The Genome of the Zebra Mussel, Dreissena polymorpha: A Resource for Invasive Species Research.</title>
        <authorList>
            <person name="McCartney M.A."/>
            <person name="Auch B."/>
            <person name="Kono T."/>
            <person name="Mallez S."/>
            <person name="Zhang Y."/>
            <person name="Obille A."/>
            <person name="Becker A."/>
            <person name="Abrahante J.E."/>
            <person name="Garbe J."/>
            <person name="Badalamenti J.P."/>
            <person name="Herman A."/>
            <person name="Mangelson H."/>
            <person name="Liachko I."/>
            <person name="Sullivan S."/>
            <person name="Sone E.D."/>
            <person name="Koren S."/>
            <person name="Silverstein K.A.T."/>
            <person name="Beckman K.B."/>
            <person name="Gohl D.M."/>
        </authorList>
    </citation>
    <scope>NUCLEOTIDE SEQUENCE</scope>
    <source>
        <strain evidence="1">Duluth1</strain>
        <tissue evidence="1">Whole animal</tissue>
    </source>
</reference>
<protein>
    <submittedName>
        <fullName evidence="1">Uncharacterized protein</fullName>
    </submittedName>
</protein>
<dbReference type="Proteomes" id="UP000828390">
    <property type="component" value="Unassembled WGS sequence"/>
</dbReference>
<dbReference type="InterPro" id="IPR036397">
    <property type="entry name" value="RNaseH_sf"/>
</dbReference>
<reference evidence="1" key="2">
    <citation type="submission" date="2020-11" db="EMBL/GenBank/DDBJ databases">
        <authorList>
            <person name="McCartney M.A."/>
            <person name="Auch B."/>
            <person name="Kono T."/>
            <person name="Mallez S."/>
            <person name="Becker A."/>
            <person name="Gohl D.M."/>
            <person name="Silverstein K.A.T."/>
            <person name="Koren S."/>
            <person name="Bechman K.B."/>
            <person name="Herman A."/>
            <person name="Abrahante J.E."/>
            <person name="Garbe J."/>
        </authorList>
    </citation>
    <scope>NUCLEOTIDE SEQUENCE</scope>
    <source>
        <strain evidence="1">Duluth1</strain>
        <tissue evidence="1">Whole animal</tissue>
    </source>
</reference>
<dbReference type="Gene3D" id="3.30.420.10">
    <property type="entry name" value="Ribonuclease H-like superfamily/Ribonuclease H"/>
    <property type="match status" value="1"/>
</dbReference>
<feature type="non-terminal residue" evidence="1">
    <location>
        <position position="73"/>
    </location>
</feature>
<dbReference type="InterPro" id="IPR012337">
    <property type="entry name" value="RNaseH-like_sf"/>
</dbReference>
<dbReference type="EMBL" id="JAIWYP010000003">
    <property type="protein sequence ID" value="KAH3852360.1"/>
    <property type="molecule type" value="Genomic_DNA"/>
</dbReference>
<gene>
    <name evidence="1" type="ORF">DPMN_094866</name>
</gene>
<name>A0A9D4R3X4_DREPO</name>
<dbReference type="SUPFAM" id="SSF53098">
    <property type="entry name" value="Ribonuclease H-like"/>
    <property type="match status" value="1"/>
</dbReference>
<sequence length="73" mass="8599">KLVSDGASYYSSQEFQHFLAEWDINHVQSSPHYPSNYKQANYQYYNHPQFLQNQNHLLAELISQCTPHDTVAR</sequence>
<keyword evidence="2" id="KW-1185">Reference proteome</keyword>
<accession>A0A9D4R3X4</accession>
<organism evidence="1 2">
    <name type="scientific">Dreissena polymorpha</name>
    <name type="common">Zebra mussel</name>
    <name type="synonym">Mytilus polymorpha</name>
    <dbReference type="NCBI Taxonomy" id="45954"/>
    <lineage>
        <taxon>Eukaryota</taxon>
        <taxon>Metazoa</taxon>
        <taxon>Spiralia</taxon>
        <taxon>Lophotrochozoa</taxon>
        <taxon>Mollusca</taxon>
        <taxon>Bivalvia</taxon>
        <taxon>Autobranchia</taxon>
        <taxon>Heteroconchia</taxon>
        <taxon>Euheterodonta</taxon>
        <taxon>Imparidentia</taxon>
        <taxon>Neoheterodontei</taxon>
        <taxon>Myida</taxon>
        <taxon>Dreissenoidea</taxon>
        <taxon>Dreissenidae</taxon>
        <taxon>Dreissena</taxon>
    </lineage>
</organism>
<dbReference type="AlphaFoldDB" id="A0A9D4R3X4"/>
<dbReference type="GO" id="GO:0003676">
    <property type="term" value="F:nucleic acid binding"/>
    <property type="evidence" value="ECO:0007669"/>
    <property type="project" value="InterPro"/>
</dbReference>